<evidence type="ECO:0000313" key="1">
    <source>
        <dbReference type="EMBL" id="VDN11549.1"/>
    </source>
</evidence>
<sequence>MHLAYDLIAPKVLGALKQSYKSFYEYKFSEKYAAIPEDPTEHCQLLLSIMTGLSTASAADSEAPSSTPDEEPLLKRHFGGKDQIVLLTPTMTTLEEYREKLTSLYSSRSLHQNQGKDGNDDEIATDLEGDQLLLEPQLTPFYRPDAVYWGQKALTLHQLMVAGPDNSQQNVANLTLEYSALEQLEALLTDSTTECEDEYAAWLQHLEPITPASYENKRIKRLTQVVRSGASLTAKHTHNELLFLSTDVKDLRGNVACLVFMTKGATSPAR</sequence>
<dbReference type="EMBL" id="UYRU01051698">
    <property type="protein sequence ID" value="VDN11549.1"/>
    <property type="molecule type" value="Genomic_DNA"/>
</dbReference>
<keyword evidence="2" id="KW-1185">Reference proteome</keyword>
<proteinExistence type="predicted"/>
<name>A0A3P7NQT0_DIBLA</name>
<dbReference type="AlphaFoldDB" id="A0A3P7NQT0"/>
<accession>A0A3P7NQT0</accession>
<reference evidence="1 2" key="1">
    <citation type="submission" date="2018-11" db="EMBL/GenBank/DDBJ databases">
        <authorList>
            <consortium name="Pathogen Informatics"/>
        </authorList>
    </citation>
    <scope>NUCLEOTIDE SEQUENCE [LARGE SCALE GENOMIC DNA]</scope>
</reference>
<evidence type="ECO:0000313" key="2">
    <source>
        <dbReference type="Proteomes" id="UP000281553"/>
    </source>
</evidence>
<gene>
    <name evidence="1" type="ORF">DILT_LOCUS7380</name>
</gene>
<organism evidence="1 2">
    <name type="scientific">Dibothriocephalus latus</name>
    <name type="common">Fish tapeworm</name>
    <name type="synonym">Diphyllobothrium latum</name>
    <dbReference type="NCBI Taxonomy" id="60516"/>
    <lineage>
        <taxon>Eukaryota</taxon>
        <taxon>Metazoa</taxon>
        <taxon>Spiralia</taxon>
        <taxon>Lophotrochozoa</taxon>
        <taxon>Platyhelminthes</taxon>
        <taxon>Cestoda</taxon>
        <taxon>Eucestoda</taxon>
        <taxon>Diphyllobothriidea</taxon>
        <taxon>Diphyllobothriidae</taxon>
        <taxon>Dibothriocephalus</taxon>
    </lineage>
</organism>
<dbReference type="OrthoDB" id="10493818at2759"/>
<protein>
    <submittedName>
        <fullName evidence="1">Uncharacterized protein</fullName>
    </submittedName>
</protein>
<dbReference type="Proteomes" id="UP000281553">
    <property type="component" value="Unassembled WGS sequence"/>
</dbReference>